<dbReference type="SUPFAM" id="SSF52540">
    <property type="entry name" value="P-loop containing nucleoside triphosphate hydrolases"/>
    <property type="match status" value="1"/>
</dbReference>
<feature type="domain" description="PD-(D/E)XK endonuclease-like" evidence="2">
    <location>
        <begin position="786"/>
        <end position="844"/>
    </location>
</feature>
<dbReference type="Gene3D" id="3.90.320.10">
    <property type="match status" value="1"/>
</dbReference>
<organism evidence="3 4">
    <name type="scientific">Candidatus Acididesulfobacter diazotrophicus</name>
    <dbReference type="NCBI Taxonomy" id="2597226"/>
    <lineage>
        <taxon>Bacteria</taxon>
        <taxon>Deltaproteobacteria</taxon>
        <taxon>Candidatus Acidulodesulfobacterales</taxon>
        <taxon>Candidatus Acididesulfobacter</taxon>
    </lineage>
</organism>
<evidence type="ECO:0000259" key="2">
    <source>
        <dbReference type="Pfam" id="PF12705"/>
    </source>
</evidence>
<proteinExistence type="predicted"/>
<protein>
    <recommendedName>
        <fullName evidence="2">PD-(D/E)XK endonuclease-like domain-containing protein</fullName>
    </recommendedName>
</protein>
<dbReference type="EMBL" id="SGBB01000017">
    <property type="protein sequence ID" value="RZD17970.1"/>
    <property type="molecule type" value="Genomic_DNA"/>
</dbReference>
<dbReference type="InterPro" id="IPR011604">
    <property type="entry name" value="PDDEXK-like_dom_sf"/>
</dbReference>
<comment type="caution">
    <text evidence="3">The sequence shown here is derived from an EMBL/GenBank/DDBJ whole genome shotgun (WGS) entry which is preliminary data.</text>
</comment>
<evidence type="ECO:0000313" key="4">
    <source>
        <dbReference type="Proteomes" id="UP000319296"/>
    </source>
</evidence>
<name>A0A519BL21_9DELT</name>
<accession>A0A519BL21</accession>
<evidence type="ECO:0000256" key="1">
    <source>
        <dbReference type="SAM" id="MobiDB-lite"/>
    </source>
</evidence>
<dbReference type="InterPro" id="IPR027417">
    <property type="entry name" value="P-loop_NTPase"/>
</dbReference>
<dbReference type="Proteomes" id="UP000319296">
    <property type="component" value="Unassembled WGS sequence"/>
</dbReference>
<reference evidence="3 4" key="1">
    <citation type="journal article" date="2019" name="ISME J.">
        <title>Insights into ecological role of a new deltaproteobacterial order Candidatus Acidulodesulfobacterales by metagenomics and metatranscriptomics.</title>
        <authorList>
            <person name="Tan S."/>
            <person name="Liu J."/>
            <person name="Fang Y."/>
            <person name="Hedlund B.P."/>
            <person name="Lian Z.H."/>
            <person name="Huang L.Y."/>
            <person name="Li J.T."/>
            <person name="Huang L.N."/>
            <person name="Li W.J."/>
            <person name="Jiang H.C."/>
            <person name="Dong H.L."/>
            <person name="Shu W.S."/>
        </authorList>
    </citation>
    <scope>NUCLEOTIDE SEQUENCE [LARGE SCALE GENOMIC DNA]</scope>
    <source>
        <strain evidence="3">AP1</strain>
    </source>
</reference>
<dbReference type="InterPro" id="IPR038726">
    <property type="entry name" value="PDDEXK_AddAB-type"/>
</dbReference>
<sequence length="1235" mass="143490">MKIYALTFKDSIIKYIAEKLIDEAKGNYKDYNGNDNNFNNNKNSGNNRLNKDFSKYAVVFPGKRPALYLRKIISDKINSPYYPPLMFSINEFIKFIAEKTRGIRKEVSSIDAVWFLYNITKDIFKIDSNSINANTINTKKINADTININAINNDDAISSGFKNINKFEDFFPWGLQLFNVINELDAEAIGNDKLKSVKSYMENIPLNISQFYNNLSVIRENFHNKLYENNLTSPGLDCINALKYLNSNTNNSNTNNSNTNNSNTNNSNTNNNYINNNNADILLENIINFNNEFEKIFFTGFISLNKTESDIITTLIKSDAAEFYTQFESLKEEEYLKDHIVSKLIKSLDNPEIEHVFNNKFNNNENYTETVLNFYEGFDSHSELTSSVNIFNENNFDPENSAVVLPDPNTLMPFLYHVINNIDSDYNITMGYSLKRTPFYSLFELISAAQESMTAGKDIKEKNKKRYKYFAKDYINLLKHPYVKTLYGKETIFAVNYIEKYIAENGYSYITLNSIEDITLDHSYNNYNVKVNYNTAELNNTELKNIIQKIHKYFFINFEINKITPKNFSNNVFQIINLVIGKNSNALNYKLAPEFAKKIIEIINIFNNSYFNNEIMNKKSIFRLFQYYIDNEFAAFNGIPLKGLQIMGILETRALRFNRVIIFDSNEDILPPIKKYDPLLPYTLRKKLELLYYTDYEALYRYYFRRLIFGAEEADVVYIKNDKKTRSRFIEEIIWDEEKKAKNLNIENKIKILGFKTDISQNSNLNFEIKKNSLILEIIDNIFKKISITAIDAYVNCPVQFYYKYIACLSESDTVNEGLESGEIGTFVHGILKEFYENFKKDSCNIKNIKEFDSFDRNHINGKDGKDNEIENNENNLDKYIKEKINKIIEEFKINDYTNNKKNKSADNSSNINSNNINNTGISEIYNGGGGINSNLSNRSKENTVNFDIDINETDGGDYFLFKEMSKDLLFNFIKYDLKNNCLNEKEWEILELEREIEADFDIGQDEKGQNKTIKLFGRIDRIDRIDKFIYKNNLKKGEDYNNYNENNEKENNCSLTESVNTRDEGFNEGVAEDIIIIDYKTGKKAVKPDIDKLLEYCGGKPLSDRSKIKELIKSFQLPVYIYLFKQSTLSVGNNKTSIKDYNNINACLSFISLDTKTDKEKYRQYMFSANNKKINNCNNNDDADITDIMENIILPSLRNIINEILDPKKSFIPDISDDKICGYCSYSLLCGKNY</sequence>
<gene>
    <name evidence="3" type="ORF">EVG15_08365</name>
</gene>
<feature type="region of interest" description="Disordered" evidence="1">
    <location>
        <begin position="250"/>
        <end position="270"/>
    </location>
</feature>
<feature type="domain" description="PD-(D/E)XK endonuclease-like" evidence="2">
    <location>
        <begin position="1073"/>
        <end position="1231"/>
    </location>
</feature>
<evidence type="ECO:0000313" key="3">
    <source>
        <dbReference type="EMBL" id="RZD17970.1"/>
    </source>
</evidence>
<dbReference type="Pfam" id="PF12705">
    <property type="entry name" value="PDDEXK_1"/>
    <property type="match status" value="2"/>
</dbReference>
<dbReference type="AlphaFoldDB" id="A0A519BL21"/>